<dbReference type="PROSITE" id="PS51212">
    <property type="entry name" value="WSC"/>
    <property type="match status" value="1"/>
</dbReference>
<name>A0A836BQU8_9CHLO</name>
<evidence type="ECO:0000259" key="1">
    <source>
        <dbReference type="PROSITE" id="PS51212"/>
    </source>
</evidence>
<evidence type="ECO:0000313" key="3">
    <source>
        <dbReference type="Proteomes" id="UP000612055"/>
    </source>
</evidence>
<evidence type="ECO:0000313" key="2">
    <source>
        <dbReference type="EMBL" id="KAG2483973.1"/>
    </source>
</evidence>
<organism evidence="2 3">
    <name type="scientific">Edaphochlamys debaryana</name>
    <dbReference type="NCBI Taxonomy" id="47281"/>
    <lineage>
        <taxon>Eukaryota</taxon>
        <taxon>Viridiplantae</taxon>
        <taxon>Chlorophyta</taxon>
        <taxon>core chlorophytes</taxon>
        <taxon>Chlorophyceae</taxon>
        <taxon>CS clade</taxon>
        <taxon>Chlamydomonadales</taxon>
        <taxon>Chlamydomonadales incertae sedis</taxon>
        <taxon>Edaphochlamys</taxon>
    </lineage>
</organism>
<dbReference type="Proteomes" id="UP000612055">
    <property type="component" value="Unassembled WGS sequence"/>
</dbReference>
<dbReference type="EMBL" id="JAEHOE010000161">
    <property type="protein sequence ID" value="KAG2483973.1"/>
    <property type="molecule type" value="Genomic_DNA"/>
</dbReference>
<keyword evidence="3" id="KW-1185">Reference proteome</keyword>
<proteinExistence type="predicted"/>
<gene>
    <name evidence="2" type="ORF">HYH03_017218</name>
</gene>
<reference evidence="2" key="1">
    <citation type="journal article" date="2020" name="bioRxiv">
        <title>Comparative genomics of Chlamydomonas.</title>
        <authorList>
            <person name="Craig R.J."/>
            <person name="Hasan A.R."/>
            <person name="Ness R.W."/>
            <person name="Keightley P.D."/>
        </authorList>
    </citation>
    <scope>NUCLEOTIDE SEQUENCE</scope>
    <source>
        <strain evidence="2">CCAP 11/70</strain>
    </source>
</reference>
<protein>
    <recommendedName>
        <fullName evidence="1">WSC domain-containing protein</fullName>
    </recommendedName>
</protein>
<comment type="caution">
    <text evidence="2">The sequence shown here is derived from an EMBL/GenBank/DDBJ whole genome shotgun (WGS) entry which is preliminary data.</text>
</comment>
<dbReference type="OrthoDB" id="537063at2759"/>
<dbReference type="InterPro" id="IPR002889">
    <property type="entry name" value="WSC_carb-bd"/>
</dbReference>
<sequence>MCAEKAINAGYTLFGLEYGNECWGGYDETLAISRGSLSDSNCGFSCPGYPSATCGGDWAIELYRTGGLKPVLETGVVNGRRFAIYTDRRSWARARETCMRLPQGNLATFT</sequence>
<accession>A0A836BQU8</accession>
<dbReference type="Pfam" id="PF01822">
    <property type="entry name" value="WSC"/>
    <property type="match status" value="1"/>
</dbReference>
<dbReference type="AlphaFoldDB" id="A0A836BQU8"/>
<feature type="domain" description="WSC" evidence="1">
    <location>
        <begin position="1"/>
        <end position="66"/>
    </location>
</feature>